<keyword evidence="3" id="KW-1185">Reference proteome</keyword>
<dbReference type="EMBL" id="JBFXLR010000001">
    <property type="protein sequence ID" value="KAL2861835.1"/>
    <property type="molecule type" value="Genomic_DNA"/>
</dbReference>
<sequence length="791" mass="89472">MRSLSDLPDEIFDEVLSLALAEPHPGQLCDFARVNRAWHSRTTAQAYSSWVYNGTRHSFKRLWLFVRSMLGSPHLASTVRRVHIGNWGVNPFLLLEQAADYSLSEDDMRLLRQAIDRINLPHIQSDTMISEIRQGDRRPLMALLLASLPNLIAIHAHVPLNDPYLAAVLQQALDWQSHRRDTPGPLGELRDMYVFAEVSVPAEGPVEYLADIPAAPLRLHDIWPVLFLRSMRKLHLYGLETDGIATSIGQQQNHHTSNIDDLLIRTLDESSCQPADIKALIRLPQALRYFSLFVNDQTPHLRRVPSKVSNTDIWEALHEHQREIRFLDIFRAGHQGRSNDRTLGHLNSLHDFTQLREVRCQLLHLTGVGTHDVPDETNQLLKDTLPRSLEALWLYWNGRSILSRPVITKQIQELTTEGSHPLLHSITLEDEGLAQAILEYDDHNGRTGLDPLRLASRVTYEPRGACLELMTAQLDYCCPVPRAGHCVNSWGDMYEARVDGNRRFYNIMQRISPTNDDEDDIPPLPYATQIHVSPFTTHTGNTTWPGYMVFENYTPVPLPPFLRFVIYFTHPDTLPSAANLQGLYKALTGYEDDVKPRLDIYFLPGATEMDCLTHYTDEQGARGSYKAQIARFQDLSAHSRLGLPVSPTPPGRLPGMMLINEEYPMTKERGVLFICTEQTWQAGDQTLHYVKFHSPELPLGSTSTEDGGNGSSGGSRQGTATGAAEQNQGGHRPPLTISAIDRQVKSINRDSPVYDEVEAVDRYIADANYEADDLLERVWKEASYYGWTNWA</sequence>
<dbReference type="RefSeq" id="XP_070905925.1">
    <property type="nucleotide sequence ID" value="XM_071038130.1"/>
</dbReference>
<evidence type="ECO:0000313" key="2">
    <source>
        <dbReference type="EMBL" id="KAL2861835.1"/>
    </source>
</evidence>
<proteinExistence type="predicted"/>
<accession>A0ABR4LBF0</accession>
<evidence type="ECO:0000256" key="1">
    <source>
        <dbReference type="SAM" id="MobiDB-lite"/>
    </source>
</evidence>
<gene>
    <name evidence="2" type="ORF">BJX68DRAFT_223369</name>
</gene>
<dbReference type="Proteomes" id="UP001610444">
    <property type="component" value="Unassembled WGS sequence"/>
</dbReference>
<protein>
    <recommendedName>
        <fullName evidence="4">F-box domain-containing protein</fullName>
    </recommendedName>
</protein>
<organism evidence="2 3">
    <name type="scientific">Aspergillus pseudodeflectus</name>
    <dbReference type="NCBI Taxonomy" id="176178"/>
    <lineage>
        <taxon>Eukaryota</taxon>
        <taxon>Fungi</taxon>
        <taxon>Dikarya</taxon>
        <taxon>Ascomycota</taxon>
        <taxon>Pezizomycotina</taxon>
        <taxon>Eurotiomycetes</taxon>
        <taxon>Eurotiomycetidae</taxon>
        <taxon>Eurotiales</taxon>
        <taxon>Aspergillaceae</taxon>
        <taxon>Aspergillus</taxon>
        <taxon>Aspergillus subgen. Nidulantes</taxon>
    </lineage>
</organism>
<comment type="caution">
    <text evidence="2">The sequence shown here is derived from an EMBL/GenBank/DDBJ whole genome shotgun (WGS) entry which is preliminary data.</text>
</comment>
<feature type="compositionally biased region" description="Gly residues" evidence="1">
    <location>
        <begin position="707"/>
        <end position="716"/>
    </location>
</feature>
<evidence type="ECO:0008006" key="4">
    <source>
        <dbReference type="Google" id="ProtNLM"/>
    </source>
</evidence>
<feature type="region of interest" description="Disordered" evidence="1">
    <location>
        <begin position="698"/>
        <end position="734"/>
    </location>
</feature>
<reference evidence="2 3" key="1">
    <citation type="submission" date="2024-07" db="EMBL/GenBank/DDBJ databases">
        <title>Section-level genome sequencing and comparative genomics of Aspergillus sections Usti and Cavernicolus.</title>
        <authorList>
            <consortium name="Lawrence Berkeley National Laboratory"/>
            <person name="Nybo J.L."/>
            <person name="Vesth T.C."/>
            <person name="Theobald S."/>
            <person name="Frisvad J.C."/>
            <person name="Larsen T.O."/>
            <person name="Kjaerboelling I."/>
            <person name="Rothschild-Mancinelli K."/>
            <person name="Lyhne E.K."/>
            <person name="Kogle M.E."/>
            <person name="Barry K."/>
            <person name="Clum A."/>
            <person name="Na H."/>
            <person name="Ledsgaard L."/>
            <person name="Lin J."/>
            <person name="Lipzen A."/>
            <person name="Kuo A."/>
            <person name="Riley R."/>
            <person name="Mondo S."/>
            <person name="LaButti K."/>
            <person name="Haridas S."/>
            <person name="Pangalinan J."/>
            <person name="Salamov A.A."/>
            <person name="Simmons B.A."/>
            <person name="Magnuson J.K."/>
            <person name="Chen J."/>
            <person name="Drula E."/>
            <person name="Henrissat B."/>
            <person name="Wiebenga A."/>
            <person name="Lubbers R.J."/>
            <person name="Gomes A.C."/>
            <person name="Macurrencykelacurrency M.R."/>
            <person name="Stajich J."/>
            <person name="Grigoriev I.V."/>
            <person name="Mortensen U.H."/>
            <person name="De vries R.P."/>
            <person name="Baker S.E."/>
            <person name="Andersen M.R."/>
        </authorList>
    </citation>
    <scope>NUCLEOTIDE SEQUENCE [LARGE SCALE GENOMIC DNA]</scope>
    <source>
        <strain evidence="2 3">CBS 756.74</strain>
    </source>
</reference>
<dbReference type="GeneID" id="98153294"/>
<name>A0ABR4LBF0_9EURO</name>
<evidence type="ECO:0000313" key="3">
    <source>
        <dbReference type="Proteomes" id="UP001610444"/>
    </source>
</evidence>